<feature type="coiled-coil region" evidence="1">
    <location>
        <begin position="139"/>
        <end position="166"/>
    </location>
</feature>
<dbReference type="EMBL" id="LAZR01027385">
    <property type="protein sequence ID" value="KKL65890.1"/>
    <property type="molecule type" value="Genomic_DNA"/>
</dbReference>
<proteinExistence type="predicted"/>
<dbReference type="AlphaFoldDB" id="A0A0F9G8P7"/>
<comment type="caution">
    <text evidence="2">The sequence shown here is derived from an EMBL/GenBank/DDBJ whole genome shotgun (WGS) entry which is preliminary data.</text>
</comment>
<evidence type="ECO:0000256" key="1">
    <source>
        <dbReference type="SAM" id="Coils"/>
    </source>
</evidence>
<evidence type="ECO:0000313" key="2">
    <source>
        <dbReference type="EMBL" id="KKL65890.1"/>
    </source>
</evidence>
<protein>
    <submittedName>
        <fullName evidence="2">Uncharacterized protein</fullName>
    </submittedName>
</protein>
<feature type="coiled-coil region" evidence="1">
    <location>
        <begin position="49"/>
        <end position="101"/>
    </location>
</feature>
<reference evidence="2" key="1">
    <citation type="journal article" date="2015" name="Nature">
        <title>Complex archaea that bridge the gap between prokaryotes and eukaryotes.</title>
        <authorList>
            <person name="Spang A."/>
            <person name="Saw J.H."/>
            <person name="Jorgensen S.L."/>
            <person name="Zaremba-Niedzwiedzka K."/>
            <person name="Martijn J."/>
            <person name="Lind A.E."/>
            <person name="van Eijk R."/>
            <person name="Schleper C."/>
            <person name="Guy L."/>
            <person name="Ettema T.J."/>
        </authorList>
    </citation>
    <scope>NUCLEOTIDE SEQUENCE</scope>
</reference>
<sequence>MDFLRSLPWKWIVPVLLILALGHTVRARARALGQADAAGALALQLSVRLGEVEDSNESLEEALADADSMKAAQARSDSVRIAALARETEQLERTVRDLAAADLRNAESVGAALRDLEAVLPREALPALRGLTGAYETRISGLSDQVVALTANVAAVEEEKEILAAELAAERFARGLADGVNSGLRRQVVVLEERDEARVVEIDALRDAVAPGFLVRLWQNAELAVGAAVFGGSLVYLATSGGG</sequence>
<gene>
    <name evidence="2" type="ORF">LCGC14_2150440</name>
</gene>
<accession>A0A0F9G8P7</accession>
<organism evidence="2">
    <name type="scientific">marine sediment metagenome</name>
    <dbReference type="NCBI Taxonomy" id="412755"/>
    <lineage>
        <taxon>unclassified sequences</taxon>
        <taxon>metagenomes</taxon>
        <taxon>ecological metagenomes</taxon>
    </lineage>
</organism>
<keyword evidence="1" id="KW-0175">Coiled coil</keyword>
<name>A0A0F9G8P7_9ZZZZ</name>